<dbReference type="CDD" id="cd23812">
    <property type="entry name" value="UBCc_ScPEX4-like"/>
    <property type="match status" value="1"/>
</dbReference>
<evidence type="ECO:0000256" key="1">
    <source>
        <dbReference type="ARBA" id="ARBA00022679"/>
    </source>
</evidence>
<dbReference type="AlphaFoldDB" id="A0A196SNN7"/>
<organism evidence="6 7">
    <name type="scientific">Blastocystis sp. subtype 1 (strain ATCC 50177 / NandII)</name>
    <dbReference type="NCBI Taxonomy" id="478820"/>
    <lineage>
        <taxon>Eukaryota</taxon>
        <taxon>Sar</taxon>
        <taxon>Stramenopiles</taxon>
        <taxon>Bigyra</taxon>
        <taxon>Opalozoa</taxon>
        <taxon>Opalinata</taxon>
        <taxon>Blastocystidae</taxon>
        <taxon>Blastocystis</taxon>
    </lineage>
</organism>
<dbReference type="OrthoDB" id="7851174at2759"/>
<dbReference type="PANTHER" id="PTHR24067">
    <property type="entry name" value="UBIQUITIN-CONJUGATING ENZYME E2"/>
    <property type="match status" value="1"/>
</dbReference>
<sequence length="145" mass="16363">MSYARRLQSECKHYKESVAEGITLEPDELSLLDWHCTIQAPDDTPYDKRVFDVRLKLPEDYPMHPPKAYFASPIFHPNIHFVTGEVCLDILKSRWTPVWNLESVCLAIQVLLANPDPSSPLNCDAAVLLRSGDEAAYASLARAVH</sequence>
<reference evidence="6 7" key="1">
    <citation type="submission" date="2016-05" db="EMBL/GenBank/DDBJ databases">
        <title>Nuclear genome of Blastocystis sp. subtype 1 NandII.</title>
        <authorList>
            <person name="Gentekaki E."/>
            <person name="Curtis B."/>
            <person name="Stairs C."/>
            <person name="Eme L."/>
            <person name="Herman E."/>
            <person name="Klimes V."/>
            <person name="Arias M.C."/>
            <person name="Elias M."/>
            <person name="Hilliou F."/>
            <person name="Klute M."/>
            <person name="Malik S.-B."/>
            <person name="Pightling A."/>
            <person name="Rachubinski R."/>
            <person name="Salas D."/>
            <person name="Schlacht A."/>
            <person name="Suga H."/>
            <person name="Archibald J."/>
            <person name="Ball S.G."/>
            <person name="Clark G."/>
            <person name="Dacks J."/>
            <person name="Van Der Giezen M."/>
            <person name="Tsaousis A."/>
            <person name="Roger A."/>
        </authorList>
    </citation>
    <scope>NUCLEOTIDE SEQUENCE [LARGE SCALE GENOMIC DNA]</scope>
    <source>
        <strain evidence="7">ATCC 50177 / NandII</strain>
    </source>
</reference>
<keyword evidence="7" id="KW-1185">Reference proteome</keyword>
<dbReference type="GO" id="GO:0016740">
    <property type="term" value="F:transferase activity"/>
    <property type="evidence" value="ECO:0007669"/>
    <property type="project" value="UniProtKB-KW"/>
</dbReference>
<comment type="similarity">
    <text evidence="4">Belongs to the ubiquitin-conjugating enzyme family.</text>
</comment>
<dbReference type="InterPro" id="IPR016135">
    <property type="entry name" value="UBQ-conjugating_enzyme/RWD"/>
</dbReference>
<feature type="active site" description="Glycyl thioester intermediate" evidence="3">
    <location>
        <position position="87"/>
    </location>
</feature>
<evidence type="ECO:0000256" key="2">
    <source>
        <dbReference type="ARBA" id="ARBA00022786"/>
    </source>
</evidence>
<evidence type="ECO:0000259" key="5">
    <source>
        <dbReference type="PROSITE" id="PS50127"/>
    </source>
</evidence>
<comment type="caution">
    <text evidence="6">The sequence shown here is derived from an EMBL/GenBank/DDBJ whole genome shotgun (WGS) entry which is preliminary data.</text>
</comment>
<keyword evidence="1" id="KW-0808">Transferase</keyword>
<dbReference type="SUPFAM" id="SSF54495">
    <property type="entry name" value="UBC-like"/>
    <property type="match status" value="1"/>
</dbReference>
<name>A0A196SNN7_BLAHN</name>
<dbReference type="STRING" id="478820.A0A196SNN7"/>
<dbReference type="Pfam" id="PF00179">
    <property type="entry name" value="UQ_con"/>
    <property type="match status" value="1"/>
</dbReference>
<dbReference type="EMBL" id="LXWW01000017">
    <property type="protein sequence ID" value="OAO17807.1"/>
    <property type="molecule type" value="Genomic_DNA"/>
</dbReference>
<dbReference type="Proteomes" id="UP000078348">
    <property type="component" value="Unassembled WGS sequence"/>
</dbReference>
<keyword evidence="4" id="KW-0547">Nucleotide-binding</keyword>
<dbReference type="GO" id="GO:0005524">
    <property type="term" value="F:ATP binding"/>
    <property type="evidence" value="ECO:0007669"/>
    <property type="project" value="UniProtKB-UniRule"/>
</dbReference>
<evidence type="ECO:0000313" key="7">
    <source>
        <dbReference type="Proteomes" id="UP000078348"/>
    </source>
</evidence>
<proteinExistence type="inferred from homology"/>
<dbReference type="Gene3D" id="3.10.110.10">
    <property type="entry name" value="Ubiquitin Conjugating Enzyme"/>
    <property type="match status" value="1"/>
</dbReference>
<accession>A0A196SNN7</accession>
<dbReference type="InterPro" id="IPR023313">
    <property type="entry name" value="UBQ-conjugating_AS"/>
</dbReference>
<dbReference type="PROSITE" id="PS00183">
    <property type="entry name" value="UBC_1"/>
    <property type="match status" value="1"/>
</dbReference>
<keyword evidence="2 4" id="KW-0833">Ubl conjugation pathway</keyword>
<evidence type="ECO:0000313" key="6">
    <source>
        <dbReference type="EMBL" id="OAO17807.1"/>
    </source>
</evidence>
<protein>
    <submittedName>
        <fullName evidence="6">Ubiquitin-conjugating enzyme E2 21</fullName>
    </submittedName>
</protein>
<feature type="domain" description="UBC core" evidence="5">
    <location>
        <begin position="2"/>
        <end position="145"/>
    </location>
</feature>
<keyword evidence="4" id="KW-0067">ATP-binding</keyword>
<dbReference type="InterPro" id="IPR050113">
    <property type="entry name" value="Ub_conjugating_enzyme"/>
</dbReference>
<evidence type="ECO:0000256" key="3">
    <source>
        <dbReference type="PROSITE-ProRule" id="PRU10133"/>
    </source>
</evidence>
<dbReference type="InterPro" id="IPR000608">
    <property type="entry name" value="UBC"/>
</dbReference>
<dbReference type="PROSITE" id="PS50127">
    <property type="entry name" value="UBC_2"/>
    <property type="match status" value="1"/>
</dbReference>
<dbReference type="SMART" id="SM00212">
    <property type="entry name" value="UBCc"/>
    <property type="match status" value="1"/>
</dbReference>
<evidence type="ECO:0000256" key="4">
    <source>
        <dbReference type="RuleBase" id="RU362109"/>
    </source>
</evidence>
<gene>
    <name evidence="6" type="ORF">AV274_0484</name>
</gene>